<name>A0A507ZWR1_9ACTO</name>
<dbReference type="EMBL" id="VICB01000019">
    <property type="protein sequence ID" value="TQD42160.1"/>
    <property type="molecule type" value="Genomic_DNA"/>
</dbReference>
<dbReference type="Gene3D" id="3.40.50.300">
    <property type="entry name" value="P-loop containing nucleotide triphosphate hydrolases"/>
    <property type="match status" value="1"/>
</dbReference>
<protein>
    <submittedName>
        <fullName evidence="6">ABC transporter ATP-binding protein</fullName>
    </submittedName>
</protein>
<dbReference type="SUPFAM" id="SSF52540">
    <property type="entry name" value="P-loop containing nucleoside triphosphate hydrolases"/>
    <property type="match status" value="1"/>
</dbReference>
<comment type="caution">
    <text evidence="6">The sequence shown here is derived from an EMBL/GenBank/DDBJ whole genome shotgun (WGS) entry which is preliminary data.</text>
</comment>
<evidence type="ECO:0000256" key="2">
    <source>
        <dbReference type="ARBA" id="ARBA00022448"/>
    </source>
</evidence>
<dbReference type="GO" id="GO:0005524">
    <property type="term" value="F:ATP binding"/>
    <property type="evidence" value="ECO:0007669"/>
    <property type="project" value="UniProtKB-KW"/>
</dbReference>
<dbReference type="PANTHER" id="PTHR43335">
    <property type="entry name" value="ABC TRANSPORTER, ATP-BINDING PROTEIN"/>
    <property type="match status" value="1"/>
</dbReference>
<evidence type="ECO:0000259" key="5">
    <source>
        <dbReference type="PROSITE" id="PS50893"/>
    </source>
</evidence>
<comment type="similarity">
    <text evidence="1">Belongs to the ABC transporter superfamily.</text>
</comment>
<proteinExistence type="inferred from homology"/>
<dbReference type="GO" id="GO:0016887">
    <property type="term" value="F:ATP hydrolysis activity"/>
    <property type="evidence" value="ECO:0007669"/>
    <property type="project" value="InterPro"/>
</dbReference>
<keyword evidence="3" id="KW-0547">Nucleotide-binding</keyword>
<keyword evidence="4 6" id="KW-0067">ATP-binding</keyword>
<sequence>MTATATAPPTIGLPEPEIVSTPAADSATGPVMSPADHCVSPPVPASASPASPHLVALTAPEAIPVPTREIAVTTDGLTRSYNGINAVDGVNLRVPTGGIYGLLGPSGAGKSTILKLLVGLTRPTSGRMSILGHPVSPRHPPPPGAIGSLIEGPSYYTGLTGRENLTMMASYLGLPSSRVTYVLAGVDLSGHENKRVKHYSTGMRQRLGLAMALLADPPLIVLDEPTNGLDPAEAAEIRGLIVTLARQEGKTIIVSSRFLSEIGQMADTVGVIHAGRLRYQGPLSGLHDDGVIEMTVSAPTAVSTLLTSLGVPHEVHDAVVRTAMMSDNAIGELITSIVTSGTTVYRVQTVRRTLEEAFLELTDPPSPVTQPLTATREAWPP</sequence>
<evidence type="ECO:0000313" key="7">
    <source>
        <dbReference type="Proteomes" id="UP000319010"/>
    </source>
</evidence>
<dbReference type="PROSITE" id="PS50893">
    <property type="entry name" value="ABC_TRANSPORTER_2"/>
    <property type="match status" value="1"/>
</dbReference>
<gene>
    <name evidence="6" type="ORF">FK256_11455</name>
</gene>
<dbReference type="Proteomes" id="UP000319010">
    <property type="component" value="Unassembled WGS sequence"/>
</dbReference>
<evidence type="ECO:0000256" key="3">
    <source>
        <dbReference type="ARBA" id="ARBA00022741"/>
    </source>
</evidence>
<evidence type="ECO:0000256" key="4">
    <source>
        <dbReference type="ARBA" id="ARBA00022840"/>
    </source>
</evidence>
<evidence type="ECO:0000256" key="1">
    <source>
        <dbReference type="ARBA" id="ARBA00005417"/>
    </source>
</evidence>
<dbReference type="InterPro" id="IPR027417">
    <property type="entry name" value="P-loop_NTPase"/>
</dbReference>
<evidence type="ECO:0000313" key="6">
    <source>
        <dbReference type="EMBL" id="TQD42160.1"/>
    </source>
</evidence>
<dbReference type="InterPro" id="IPR003593">
    <property type="entry name" value="AAA+_ATPase"/>
</dbReference>
<dbReference type="AlphaFoldDB" id="A0A507ZWR1"/>
<dbReference type="SMART" id="SM00382">
    <property type="entry name" value="AAA"/>
    <property type="match status" value="1"/>
</dbReference>
<keyword evidence="2" id="KW-0813">Transport</keyword>
<accession>A0A507ZWR1</accession>
<organism evidence="6 7">
    <name type="scientific">Actinomyces johnsonii</name>
    <dbReference type="NCBI Taxonomy" id="544581"/>
    <lineage>
        <taxon>Bacteria</taxon>
        <taxon>Bacillati</taxon>
        <taxon>Actinomycetota</taxon>
        <taxon>Actinomycetes</taxon>
        <taxon>Actinomycetales</taxon>
        <taxon>Actinomycetaceae</taxon>
        <taxon>Actinomyces</taxon>
    </lineage>
</organism>
<dbReference type="Pfam" id="PF00005">
    <property type="entry name" value="ABC_tran"/>
    <property type="match status" value="1"/>
</dbReference>
<reference evidence="6 7" key="1">
    <citation type="submission" date="2019-06" db="EMBL/GenBank/DDBJ databases">
        <title>Draft genome sequence of Actinomyces johnsonii CCUG 34287T.</title>
        <authorList>
            <person name="Salva-Serra F."/>
            <person name="Cardew S."/>
            <person name="Moore E."/>
        </authorList>
    </citation>
    <scope>NUCLEOTIDE SEQUENCE [LARGE SCALE GENOMIC DNA]</scope>
    <source>
        <strain evidence="6 7">CCUG 34287</strain>
    </source>
</reference>
<dbReference type="PANTHER" id="PTHR43335:SF4">
    <property type="entry name" value="ABC TRANSPORTER, ATP-BINDING PROTEIN"/>
    <property type="match status" value="1"/>
</dbReference>
<feature type="domain" description="ABC transporter" evidence="5">
    <location>
        <begin position="72"/>
        <end position="299"/>
    </location>
</feature>
<dbReference type="InterPro" id="IPR003439">
    <property type="entry name" value="ABC_transporter-like_ATP-bd"/>
</dbReference>